<keyword evidence="8 12" id="KW-0406">Ion transport</keyword>
<keyword evidence="4 12" id="KW-0894">Sodium channel</keyword>
<keyword evidence="7" id="KW-0915">Sodium</keyword>
<protein>
    <submittedName>
        <fullName evidence="14">Uncharacterized protein</fullName>
    </submittedName>
</protein>
<evidence type="ECO:0000256" key="6">
    <source>
        <dbReference type="ARBA" id="ARBA00022989"/>
    </source>
</evidence>
<dbReference type="Pfam" id="PF00858">
    <property type="entry name" value="ASC"/>
    <property type="match status" value="1"/>
</dbReference>
<dbReference type="AlphaFoldDB" id="A0A8K0JZV5"/>
<keyword evidence="10 12" id="KW-0739">Sodium transport</keyword>
<reference evidence="14" key="2">
    <citation type="submission" date="2017-10" db="EMBL/GenBank/DDBJ databases">
        <title>Ladona fulva Genome sequencing and assembly.</title>
        <authorList>
            <person name="Murali S."/>
            <person name="Richards S."/>
            <person name="Bandaranaike D."/>
            <person name="Bellair M."/>
            <person name="Blankenburg K."/>
            <person name="Chao H."/>
            <person name="Dinh H."/>
            <person name="Doddapaneni H."/>
            <person name="Dugan-Rocha S."/>
            <person name="Elkadiri S."/>
            <person name="Gnanaolivu R."/>
            <person name="Hernandez B."/>
            <person name="Skinner E."/>
            <person name="Javaid M."/>
            <person name="Lee S."/>
            <person name="Li M."/>
            <person name="Ming W."/>
            <person name="Munidasa M."/>
            <person name="Muniz J."/>
            <person name="Nguyen L."/>
            <person name="Hughes D."/>
            <person name="Osuji N."/>
            <person name="Pu L.-L."/>
            <person name="Puazo M."/>
            <person name="Qu C."/>
            <person name="Quiroz J."/>
            <person name="Raj R."/>
            <person name="Weissenberger G."/>
            <person name="Xin Y."/>
            <person name="Zou X."/>
            <person name="Han Y."/>
            <person name="Worley K."/>
            <person name="Muzny D."/>
            <person name="Gibbs R."/>
        </authorList>
    </citation>
    <scope>NUCLEOTIDE SEQUENCE</scope>
    <source>
        <strain evidence="14">Sampled in the wild</strain>
    </source>
</reference>
<dbReference type="GO" id="GO:0016020">
    <property type="term" value="C:membrane"/>
    <property type="evidence" value="ECO:0007669"/>
    <property type="project" value="UniProtKB-SubCell"/>
</dbReference>
<dbReference type="Proteomes" id="UP000792457">
    <property type="component" value="Unassembled WGS sequence"/>
</dbReference>
<evidence type="ECO:0000256" key="2">
    <source>
        <dbReference type="ARBA" id="ARBA00007193"/>
    </source>
</evidence>
<sequence length="156" mass="17881">MKIHNWGDDAKQAIREDGAKTMVALSASGDCYRIPVTFFWLIACCLSLYYCTLFIIESWKVVHSNPISFVVDTNYLNWNTSFPAVSVCEQENNNVFKLADEIFGEEHDYNLDEVIREMAFFRGNLYYTVNYCDESSPCPTNGLEEIAKKVYVIVAL</sequence>
<dbReference type="InterPro" id="IPR001873">
    <property type="entry name" value="ENaC"/>
</dbReference>
<keyword evidence="15" id="KW-1185">Reference proteome</keyword>
<keyword evidence="5 12" id="KW-0812">Transmembrane</keyword>
<evidence type="ECO:0000313" key="14">
    <source>
        <dbReference type="EMBL" id="KAG8225736.1"/>
    </source>
</evidence>
<evidence type="ECO:0000256" key="5">
    <source>
        <dbReference type="ARBA" id="ARBA00022692"/>
    </source>
</evidence>
<comment type="subcellular location">
    <subcellularLocation>
        <location evidence="1">Membrane</location>
        <topology evidence="1">Multi-pass membrane protein</topology>
    </subcellularLocation>
</comment>
<evidence type="ECO:0000313" key="15">
    <source>
        <dbReference type="Proteomes" id="UP000792457"/>
    </source>
</evidence>
<gene>
    <name evidence="14" type="ORF">J437_LFUL012879</name>
</gene>
<evidence type="ECO:0000256" key="11">
    <source>
        <dbReference type="ARBA" id="ARBA00023303"/>
    </source>
</evidence>
<keyword evidence="11 12" id="KW-0407">Ion channel</keyword>
<proteinExistence type="inferred from homology"/>
<comment type="similarity">
    <text evidence="2 12">Belongs to the amiloride-sensitive sodium channel (TC 1.A.6) family.</text>
</comment>
<comment type="caution">
    <text evidence="14">The sequence shown here is derived from an EMBL/GenBank/DDBJ whole genome shotgun (WGS) entry which is preliminary data.</text>
</comment>
<accession>A0A8K0JZV5</accession>
<reference evidence="14" key="1">
    <citation type="submission" date="2013-04" db="EMBL/GenBank/DDBJ databases">
        <authorList>
            <person name="Qu J."/>
            <person name="Murali S.C."/>
            <person name="Bandaranaike D."/>
            <person name="Bellair M."/>
            <person name="Blankenburg K."/>
            <person name="Chao H."/>
            <person name="Dinh H."/>
            <person name="Doddapaneni H."/>
            <person name="Downs B."/>
            <person name="Dugan-Rocha S."/>
            <person name="Elkadiri S."/>
            <person name="Gnanaolivu R.D."/>
            <person name="Hernandez B."/>
            <person name="Javaid M."/>
            <person name="Jayaseelan J.C."/>
            <person name="Lee S."/>
            <person name="Li M."/>
            <person name="Ming W."/>
            <person name="Munidasa M."/>
            <person name="Muniz J."/>
            <person name="Nguyen L."/>
            <person name="Ongeri F."/>
            <person name="Osuji N."/>
            <person name="Pu L.-L."/>
            <person name="Puazo M."/>
            <person name="Qu C."/>
            <person name="Quiroz J."/>
            <person name="Raj R."/>
            <person name="Weissenberger G."/>
            <person name="Xin Y."/>
            <person name="Zou X."/>
            <person name="Han Y."/>
            <person name="Richards S."/>
            <person name="Worley K."/>
            <person name="Muzny D."/>
            <person name="Gibbs R."/>
        </authorList>
    </citation>
    <scope>NUCLEOTIDE SEQUENCE</scope>
    <source>
        <strain evidence="14">Sampled in the wild</strain>
    </source>
</reference>
<dbReference type="EMBL" id="KZ308251">
    <property type="protein sequence ID" value="KAG8225736.1"/>
    <property type="molecule type" value="Genomic_DNA"/>
</dbReference>
<evidence type="ECO:0000256" key="12">
    <source>
        <dbReference type="RuleBase" id="RU000679"/>
    </source>
</evidence>
<keyword evidence="3 12" id="KW-0813">Transport</keyword>
<keyword evidence="6 13" id="KW-1133">Transmembrane helix</keyword>
<evidence type="ECO:0000256" key="7">
    <source>
        <dbReference type="ARBA" id="ARBA00023053"/>
    </source>
</evidence>
<evidence type="ECO:0000256" key="3">
    <source>
        <dbReference type="ARBA" id="ARBA00022448"/>
    </source>
</evidence>
<evidence type="ECO:0000256" key="13">
    <source>
        <dbReference type="SAM" id="Phobius"/>
    </source>
</evidence>
<organism evidence="14 15">
    <name type="scientific">Ladona fulva</name>
    <name type="common">Scarce chaser dragonfly</name>
    <name type="synonym">Libellula fulva</name>
    <dbReference type="NCBI Taxonomy" id="123851"/>
    <lineage>
        <taxon>Eukaryota</taxon>
        <taxon>Metazoa</taxon>
        <taxon>Ecdysozoa</taxon>
        <taxon>Arthropoda</taxon>
        <taxon>Hexapoda</taxon>
        <taxon>Insecta</taxon>
        <taxon>Pterygota</taxon>
        <taxon>Palaeoptera</taxon>
        <taxon>Odonata</taxon>
        <taxon>Epiprocta</taxon>
        <taxon>Anisoptera</taxon>
        <taxon>Libelluloidea</taxon>
        <taxon>Libellulidae</taxon>
        <taxon>Ladona</taxon>
    </lineage>
</organism>
<evidence type="ECO:0000256" key="8">
    <source>
        <dbReference type="ARBA" id="ARBA00023065"/>
    </source>
</evidence>
<name>A0A8K0JZV5_LADFU</name>
<evidence type="ECO:0000256" key="10">
    <source>
        <dbReference type="ARBA" id="ARBA00023201"/>
    </source>
</evidence>
<evidence type="ECO:0000256" key="9">
    <source>
        <dbReference type="ARBA" id="ARBA00023136"/>
    </source>
</evidence>
<evidence type="ECO:0000256" key="1">
    <source>
        <dbReference type="ARBA" id="ARBA00004141"/>
    </source>
</evidence>
<dbReference type="GO" id="GO:0005272">
    <property type="term" value="F:sodium channel activity"/>
    <property type="evidence" value="ECO:0007669"/>
    <property type="project" value="UniProtKB-KW"/>
</dbReference>
<keyword evidence="9 13" id="KW-0472">Membrane</keyword>
<dbReference type="OrthoDB" id="5874059at2759"/>
<feature type="transmembrane region" description="Helical" evidence="13">
    <location>
        <begin position="38"/>
        <end position="56"/>
    </location>
</feature>
<evidence type="ECO:0000256" key="4">
    <source>
        <dbReference type="ARBA" id="ARBA00022461"/>
    </source>
</evidence>